<dbReference type="InterPro" id="IPR006119">
    <property type="entry name" value="Resolv_N"/>
</dbReference>
<dbReference type="GO" id="GO:0000150">
    <property type="term" value="F:DNA strand exchange activity"/>
    <property type="evidence" value="ECO:0007669"/>
    <property type="project" value="InterPro"/>
</dbReference>
<protein>
    <recommendedName>
        <fullName evidence="3">Resolvase/invertase-type recombinase catalytic domain-containing protein</fullName>
    </recommendedName>
</protein>
<comment type="caution">
    <text evidence="4">The sequence shown here is derived from an EMBL/GenBank/DDBJ whole genome shotgun (WGS) entry which is preliminary data.</text>
</comment>
<dbReference type="AlphaFoldDB" id="A0A1F7W8N0"/>
<evidence type="ECO:0000313" key="4">
    <source>
        <dbReference type="EMBL" id="OGL99152.1"/>
    </source>
</evidence>
<dbReference type="PROSITE" id="PS51736">
    <property type="entry name" value="RECOMBINASES_3"/>
    <property type="match status" value="1"/>
</dbReference>
<gene>
    <name evidence="4" type="ORF">A2304_03305</name>
</gene>
<dbReference type="Gene3D" id="3.90.1750.20">
    <property type="entry name" value="Putative Large Serine Recombinase, Chain B, Domain 2"/>
    <property type="match status" value="1"/>
</dbReference>
<dbReference type="SMART" id="SM00857">
    <property type="entry name" value="Resolvase"/>
    <property type="match status" value="1"/>
</dbReference>
<name>A0A1F7W8N0_9BACT</name>
<dbReference type="PANTHER" id="PTHR30461:SF2">
    <property type="entry name" value="SERINE RECOMBINASE PINE-RELATED"/>
    <property type="match status" value="1"/>
</dbReference>
<keyword evidence="2" id="KW-0233">DNA recombination</keyword>
<reference evidence="4 5" key="1">
    <citation type="journal article" date="2016" name="Nat. Commun.">
        <title>Thousands of microbial genomes shed light on interconnected biogeochemical processes in an aquifer system.</title>
        <authorList>
            <person name="Anantharaman K."/>
            <person name="Brown C.T."/>
            <person name="Hug L.A."/>
            <person name="Sharon I."/>
            <person name="Castelle C.J."/>
            <person name="Probst A.J."/>
            <person name="Thomas B.C."/>
            <person name="Singh A."/>
            <person name="Wilkins M.J."/>
            <person name="Karaoz U."/>
            <person name="Brodie E.L."/>
            <person name="Williams K.H."/>
            <person name="Hubbard S.S."/>
            <person name="Banfield J.F."/>
        </authorList>
    </citation>
    <scope>NUCLEOTIDE SEQUENCE [LARGE SCALE GENOMIC DNA]</scope>
</reference>
<dbReference type="InterPro" id="IPR050639">
    <property type="entry name" value="SSR_resolvase"/>
</dbReference>
<dbReference type="InterPro" id="IPR036162">
    <property type="entry name" value="Resolvase-like_N_sf"/>
</dbReference>
<evidence type="ECO:0000259" key="3">
    <source>
        <dbReference type="PROSITE" id="PS51736"/>
    </source>
</evidence>
<dbReference type="Gene3D" id="3.40.50.1390">
    <property type="entry name" value="Resolvase, N-terminal catalytic domain"/>
    <property type="match status" value="1"/>
</dbReference>
<organism evidence="4 5">
    <name type="scientific">Candidatus Uhrbacteria bacterium RIFOXYB2_FULL_57_15</name>
    <dbReference type="NCBI Taxonomy" id="1802422"/>
    <lineage>
        <taxon>Bacteria</taxon>
        <taxon>Candidatus Uhriibacteriota</taxon>
    </lineage>
</organism>
<dbReference type="Proteomes" id="UP000176501">
    <property type="component" value="Unassembled WGS sequence"/>
</dbReference>
<dbReference type="InterPro" id="IPR038109">
    <property type="entry name" value="DNA_bind_recomb_sf"/>
</dbReference>
<dbReference type="CDD" id="cd00338">
    <property type="entry name" value="Ser_Recombinase"/>
    <property type="match status" value="1"/>
</dbReference>
<dbReference type="SUPFAM" id="SSF53041">
    <property type="entry name" value="Resolvase-like"/>
    <property type="match status" value="1"/>
</dbReference>
<evidence type="ECO:0000256" key="2">
    <source>
        <dbReference type="ARBA" id="ARBA00023172"/>
    </source>
</evidence>
<sequence length="249" mass="28755">MRSFEEQKAQKTKPPEDYLYVIYRRKSTDDDKKQRQTLDDQLKDCMAIAEQYNLKIAKVFTESVSAKEPGIRPKFREMMDGLMRGRYDGIISRAPDRLARNMREGGEIIDLLDQGIIKDLRFHSMTFMNTAEGKMLLGISFVMAKQWVEGHAGRVKDATDKRTREGVNLGKPKHGYYNDNMGCMRPDSENWQLIRGVFDRRFQGMGLKEIAAWLKAEEYPRKTGHERLSVVVDTAFISSLPQETAYAGW</sequence>
<proteinExistence type="predicted"/>
<keyword evidence="1" id="KW-0238">DNA-binding</keyword>
<accession>A0A1F7W8N0</accession>
<dbReference type="EMBL" id="MGFE01000009">
    <property type="protein sequence ID" value="OGL99152.1"/>
    <property type="molecule type" value="Genomic_DNA"/>
</dbReference>
<evidence type="ECO:0000313" key="5">
    <source>
        <dbReference type="Proteomes" id="UP000176501"/>
    </source>
</evidence>
<evidence type="ECO:0000256" key="1">
    <source>
        <dbReference type="ARBA" id="ARBA00023125"/>
    </source>
</evidence>
<dbReference type="Pfam" id="PF00239">
    <property type="entry name" value="Resolvase"/>
    <property type="match status" value="1"/>
</dbReference>
<dbReference type="GO" id="GO:0003677">
    <property type="term" value="F:DNA binding"/>
    <property type="evidence" value="ECO:0007669"/>
    <property type="project" value="UniProtKB-KW"/>
</dbReference>
<dbReference type="PANTHER" id="PTHR30461">
    <property type="entry name" value="DNA-INVERTASE FROM LAMBDOID PROPHAGE"/>
    <property type="match status" value="1"/>
</dbReference>
<feature type="domain" description="Resolvase/invertase-type recombinase catalytic" evidence="3">
    <location>
        <begin position="19"/>
        <end position="166"/>
    </location>
</feature>